<dbReference type="GO" id="GO:0016020">
    <property type="term" value="C:membrane"/>
    <property type="evidence" value="ECO:0007669"/>
    <property type="project" value="InterPro"/>
</dbReference>
<evidence type="ECO:0000256" key="1">
    <source>
        <dbReference type="SAM" id="Phobius"/>
    </source>
</evidence>
<evidence type="ECO:0000313" key="3">
    <source>
        <dbReference type="Proteomes" id="UP000789845"/>
    </source>
</evidence>
<keyword evidence="1" id="KW-0472">Membrane</keyword>
<gene>
    <name evidence="2" type="ORF">NEOCIP111885_02595</name>
</gene>
<accession>A0A9C7LB78</accession>
<dbReference type="PANTHER" id="PTHR35335">
    <property type="entry name" value="UPF0716 PROTEIN FXSA"/>
    <property type="match status" value="1"/>
</dbReference>
<organism evidence="2 3">
    <name type="scientific">Pseudoneobacillus rhizosphaerae</name>
    <dbReference type="NCBI Taxonomy" id="2880968"/>
    <lineage>
        <taxon>Bacteria</taxon>
        <taxon>Bacillati</taxon>
        <taxon>Bacillota</taxon>
        <taxon>Bacilli</taxon>
        <taxon>Bacillales</taxon>
        <taxon>Bacillaceae</taxon>
        <taxon>Pseudoneobacillus</taxon>
    </lineage>
</organism>
<sequence length="128" mass="14397">MRYLFLFIIIVPAAEIGFLLVSGQIIGVWPTVLIIILTGVIGSYLAKKQGLATYYQLQRQLQTGQLPGDALLDGICILVGGTLLLTPGFFSDILGFLLLFPGTRIFFKQMMKKWFQKRIKNGNRKIIY</sequence>
<dbReference type="AlphaFoldDB" id="A0A9C7LB78"/>
<dbReference type="EMBL" id="CAKJTG010000013">
    <property type="protein sequence ID" value="CAG9608877.1"/>
    <property type="molecule type" value="Genomic_DNA"/>
</dbReference>
<dbReference type="Pfam" id="PF04186">
    <property type="entry name" value="FxsA"/>
    <property type="match status" value="1"/>
</dbReference>
<dbReference type="InterPro" id="IPR007313">
    <property type="entry name" value="FxsA"/>
</dbReference>
<name>A0A9C7LB78_9BACI</name>
<comment type="caution">
    <text evidence="2">The sequence shown here is derived from an EMBL/GenBank/DDBJ whole genome shotgun (WGS) entry which is preliminary data.</text>
</comment>
<keyword evidence="1" id="KW-0812">Transmembrane</keyword>
<dbReference type="NCBIfam" id="NF008528">
    <property type="entry name" value="PRK11463.1-2"/>
    <property type="match status" value="1"/>
</dbReference>
<keyword evidence="3" id="KW-1185">Reference proteome</keyword>
<evidence type="ECO:0008006" key="4">
    <source>
        <dbReference type="Google" id="ProtNLM"/>
    </source>
</evidence>
<feature type="transmembrane region" description="Helical" evidence="1">
    <location>
        <begin position="89"/>
        <end position="107"/>
    </location>
</feature>
<dbReference type="PANTHER" id="PTHR35335:SF1">
    <property type="entry name" value="UPF0716 PROTEIN FXSA"/>
    <property type="match status" value="1"/>
</dbReference>
<dbReference type="Proteomes" id="UP000789845">
    <property type="component" value="Unassembled WGS sequence"/>
</dbReference>
<reference evidence="2" key="1">
    <citation type="submission" date="2021-10" db="EMBL/GenBank/DDBJ databases">
        <authorList>
            <person name="Criscuolo A."/>
        </authorList>
    </citation>
    <scope>NUCLEOTIDE SEQUENCE</scope>
    <source>
        <strain evidence="2">CIP111885</strain>
    </source>
</reference>
<keyword evidence="1" id="KW-1133">Transmembrane helix</keyword>
<feature type="transmembrane region" description="Helical" evidence="1">
    <location>
        <begin position="26"/>
        <end position="46"/>
    </location>
</feature>
<evidence type="ECO:0000313" key="2">
    <source>
        <dbReference type="EMBL" id="CAG9608877.1"/>
    </source>
</evidence>
<dbReference type="RefSeq" id="WP_230497120.1">
    <property type="nucleotide sequence ID" value="NZ_CAKJTG010000013.1"/>
</dbReference>
<protein>
    <recommendedName>
        <fullName evidence="4">Membrane protein FxsA</fullName>
    </recommendedName>
</protein>
<proteinExistence type="predicted"/>